<feature type="region of interest" description="Disordered" evidence="1">
    <location>
        <begin position="348"/>
        <end position="376"/>
    </location>
</feature>
<feature type="region of interest" description="Disordered" evidence="1">
    <location>
        <begin position="733"/>
        <end position="790"/>
    </location>
</feature>
<evidence type="ECO:0000256" key="1">
    <source>
        <dbReference type="SAM" id="MobiDB-lite"/>
    </source>
</evidence>
<feature type="region of interest" description="Disordered" evidence="1">
    <location>
        <begin position="65"/>
        <end position="120"/>
    </location>
</feature>
<evidence type="ECO:0000313" key="2">
    <source>
        <dbReference type="EMBL" id="UKK00407.2"/>
    </source>
</evidence>
<feature type="compositionally biased region" description="Basic and acidic residues" evidence="1">
    <location>
        <begin position="88"/>
        <end position="116"/>
    </location>
</feature>
<feature type="region of interest" description="Disordered" evidence="1">
    <location>
        <begin position="973"/>
        <end position="1011"/>
    </location>
</feature>
<feature type="region of interest" description="Disordered" evidence="1">
    <location>
        <begin position="672"/>
        <end position="691"/>
    </location>
</feature>
<feature type="region of interest" description="Disordered" evidence="1">
    <location>
        <begin position="581"/>
        <end position="660"/>
    </location>
</feature>
<dbReference type="AlphaFoldDB" id="A0A976M9M7"/>
<feature type="compositionally biased region" description="Polar residues" evidence="1">
    <location>
        <begin position="989"/>
        <end position="1001"/>
    </location>
</feature>
<feature type="compositionally biased region" description="Acidic residues" evidence="1">
    <location>
        <begin position="279"/>
        <end position="290"/>
    </location>
</feature>
<protein>
    <submittedName>
        <fullName evidence="2">Uncharacterized protein</fullName>
    </submittedName>
</protein>
<gene>
    <name evidence="2" type="ORF">MACK_000479</name>
</gene>
<sequence length="1069" mass="116832">MSNVVDLLTSLLEQVTPSKNHTSDQWSNLISELKANLKESKELITNARDPLTESLSTILSALQSSRSSGSSSSSLSENKLESSQTRGEYTEKTDTSNKSEVEVSESVAKEREHLSDSELQTGKKRKYSFTTVFRSFFGKGKHGESKDGGNLNEVISANEEDEKKAKPVEKALKRLRTSSISSYAKELYQFGSSSLSKRGDKDVLWEYIDENLMEELSGRVPPLNFKLLMPHEHVTSPEPSATSPENLFKEAETEEVAYKDLDIDNIASVTSSKDYSNVVEEDDDDDDDDSNAVSIEGTNSVDETIEVDYSVSSTGDTMVLYEGNREVDEGSTEGVTVAAVTSVDDGTNVVDGKEEVDGEQEKDVTDYDKDGGKDGMDGVFDEVVDVIDDRGAVVMDERNADTTAIVESVTTNLPDADVKDDSKAEDTPAVVLTGGPSIDAEKEDEFKEGPREFINKMRESKEHVYTPLREIKNTTNKVNLYLVATEMIKSKLFIFKRKMYVFNYNAVDPSVYFNQSYVNPEVDYSIQILAPIDGTHHHINFGDILRLKRVDAYVKQEKGKKYVNILIPDKCNPTVRAWRLSNLDDGNSSTDTTSNVTSVTGDNTRGAGVGSNSVNSNVNNSVNNNVKSSNTDVRKYGSGSGNSNSSGTNGTGGATGGNEVTLVDLRPEGKLTDNAEASDENESASVGGESCTTSDDIVLVDERLVIDGGVIPNIRRKSITKSDFEATVVSNISSSSTNTNENDNNNNTSSSTDNLTSSSVLGGSSSSSADITKTNNGNVATSDVKVDGNDNVTTAISDKAVTDASNSSTTVVNTSNTSDVTAAANDVEADNFEKWKRNSITVIGSDNLTYTTKDYNILMHLKEYSKRLDPVKVFRRPDLLRTLSQANSENLDFIVKVHNVAKDYTFIVSDATAKALVVELDPMLIENVFRSYNPVKKGDWIKLRSFYKAEGCSSLTLRPSSFACVTRLPPMSQKVVGDEPPKPADKNINKTNSSKVNGLSSSKKENGRNRTVNLEVWTRTSCLNNSFPKRIKKSPSFIEKLLSTHHTVTFQKASPEPVNVEKEEGEISQ</sequence>
<dbReference type="EMBL" id="CP056069">
    <property type="protein sequence ID" value="UKK00407.2"/>
    <property type="molecule type" value="Genomic_DNA"/>
</dbReference>
<feature type="compositionally biased region" description="Basic and acidic residues" evidence="1">
    <location>
        <begin position="351"/>
        <end position="376"/>
    </location>
</feature>
<organism evidence="2 3">
    <name type="scientific">Theileria orientalis</name>
    <dbReference type="NCBI Taxonomy" id="68886"/>
    <lineage>
        <taxon>Eukaryota</taxon>
        <taxon>Sar</taxon>
        <taxon>Alveolata</taxon>
        <taxon>Apicomplexa</taxon>
        <taxon>Aconoidasida</taxon>
        <taxon>Piroplasmida</taxon>
        <taxon>Theileriidae</taxon>
        <taxon>Theileria</taxon>
    </lineage>
</organism>
<feature type="compositionally biased region" description="Polar residues" evidence="1">
    <location>
        <begin position="769"/>
        <end position="781"/>
    </location>
</feature>
<feature type="region of interest" description="Disordered" evidence="1">
    <location>
        <begin position="272"/>
        <end position="299"/>
    </location>
</feature>
<evidence type="ECO:0000313" key="3">
    <source>
        <dbReference type="Proteomes" id="UP000244811"/>
    </source>
</evidence>
<feature type="region of interest" description="Disordered" evidence="1">
    <location>
        <begin position="416"/>
        <end position="436"/>
    </location>
</feature>
<feature type="compositionally biased region" description="Basic and acidic residues" evidence="1">
    <location>
        <begin position="976"/>
        <end position="988"/>
    </location>
</feature>
<feature type="compositionally biased region" description="Low complexity" evidence="1">
    <location>
        <begin position="65"/>
        <end position="83"/>
    </location>
</feature>
<proteinExistence type="predicted"/>
<dbReference type="Proteomes" id="UP000244811">
    <property type="component" value="Chromosome 1"/>
</dbReference>
<reference evidence="2" key="1">
    <citation type="submission" date="2022-07" db="EMBL/GenBank/DDBJ databases">
        <title>Evaluation of T. orientalis genome assembly methods using nanopore sequencing and analysis of variation between genomes.</title>
        <authorList>
            <person name="Yam J."/>
            <person name="Micallef M.L."/>
            <person name="Liu M."/>
            <person name="Djordjevic S.P."/>
            <person name="Bogema D.R."/>
            <person name="Jenkins C."/>
        </authorList>
    </citation>
    <scope>NUCLEOTIDE SEQUENCE</scope>
    <source>
        <strain evidence="2">Goon Nure</strain>
    </source>
</reference>
<name>A0A976M9M7_THEOR</name>
<feature type="compositionally biased region" description="Basic and acidic residues" evidence="1">
    <location>
        <begin position="416"/>
        <end position="426"/>
    </location>
</feature>
<feature type="compositionally biased region" description="Low complexity" evidence="1">
    <location>
        <begin position="733"/>
        <end position="768"/>
    </location>
</feature>
<feature type="compositionally biased region" description="Low complexity" evidence="1">
    <location>
        <begin position="611"/>
        <end position="630"/>
    </location>
</feature>
<feature type="compositionally biased region" description="Low complexity" evidence="1">
    <location>
        <begin position="581"/>
        <end position="604"/>
    </location>
</feature>
<accession>A0A976M9M7</accession>